<keyword evidence="4" id="KW-0010">Activator</keyword>
<dbReference type="FunFam" id="1.10.10.10:FF:000001">
    <property type="entry name" value="LysR family transcriptional regulator"/>
    <property type="match status" value="1"/>
</dbReference>
<dbReference type="InterPro" id="IPR000847">
    <property type="entry name" value="LysR_HTH_N"/>
</dbReference>
<evidence type="ECO:0000259" key="6">
    <source>
        <dbReference type="PROSITE" id="PS50931"/>
    </source>
</evidence>
<comment type="similarity">
    <text evidence="1">Belongs to the LysR transcriptional regulatory family.</text>
</comment>
<protein>
    <submittedName>
        <fullName evidence="7">HTH-type transcriptional regulator gltC</fullName>
    </submittedName>
</protein>
<name>A0A449GGG1_NOCFR</name>
<dbReference type="InterPro" id="IPR036390">
    <property type="entry name" value="WH_DNA-bd_sf"/>
</dbReference>
<evidence type="ECO:0000256" key="5">
    <source>
        <dbReference type="ARBA" id="ARBA00023163"/>
    </source>
</evidence>
<organism evidence="7">
    <name type="scientific">Nocardia farcinica</name>
    <dbReference type="NCBI Taxonomy" id="37329"/>
    <lineage>
        <taxon>Bacteria</taxon>
        <taxon>Bacillati</taxon>
        <taxon>Actinomycetota</taxon>
        <taxon>Actinomycetes</taxon>
        <taxon>Mycobacteriales</taxon>
        <taxon>Nocardiaceae</taxon>
        <taxon>Nocardia</taxon>
    </lineage>
</organism>
<reference evidence="7" key="1">
    <citation type="submission" date="2019-02" db="EMBL/GenBank/DDBJ databases">
        <authorList>
            <consortium name="Pathogen Informatics"/>
        </authorList>
    </citation>
    <scope>NUCLEOTIDE SEQUENCE</scope>
    <source>
        <strain evidence="7">3012STDY6733949</strain>
    </source>
</reference>
<dbReference type="InterPro" id="IPR036388">
    <property type="entry name" value="WH-like_DNA-bd_sf"/>
</dbReference>
<dbReference type="Gene3D" id="1.10.10.10">
    <property type="entry name" value="Winged helix-like DNA-binding domain superfamily/Winged helix DNA-binding domain"/>
    <property type="match status" value="1"/>
</dbReference>
<dbReference type="SUPFAM" id="SSF46785">
    <property type="entry name" value="Winged helix' DNA-binding domain"/>
    <property type="match status" value="1"/>
</dbReference>
<keyword evidence="3" id="KW-0238">DNA-binding</keyword>
<keyword evidence="5" id="KW-0804">Transcription</keyword>
<evidence type="ECO:0000313" key="7">
    <source>
        <dbReference type="EMBL" id="VFA84733.1"/>
    </source>
</evidence>
<dbReference type="InterPro" id="IPR005119">
    <property type="entry name" value="LysR_subst-bd"/>
</dbReference>
<dbReference type="PRINTS" id="PR00039">
    <property type="entry name" value="HTHLYSR"/>
</dbReference>
<dbReference type="RefSeq" id="WP_137353218.1">
    <property type="nucleotide sequence ID" value="NZ_CAACYE020000001.1"/>
</dbReference>
<keyword evidence="2" id="KW-0805">Transcription regulation</keyword>
<dbReference type="AlphaFoldDB" id="A0A449GGG1"/>
<dbReference type="GO" id="GO:0003700">
    <property type="term" value="F:DNA-binding transcription factor activity"/>
    <property type="evidence" value="ECO:0007669"/>
    <property type="project" value="InterPro"/>
</dbReference>
<dbReference type="PANTHER" id="PTHR30346:SF28">
    <property type="entry name" value="HTH-TYPE TRANSCRIPTIONAL REGULATOR CYNR"/>
    <property type="match status" value="1"/>
</dbReference>
<dbReference type="Pfam" id="PF03466">
    <property type="entry name" value="LysR_substrate"/>
    <property type="match status" value="1"/>
</dbReference>
<dbReference type="Pfam" id="PF00126">
    <property type="entry name" value="HTH_1"/>
    <property type="match status" value="1"/>
</dbReference>
<gene>
    <name evidence="7" type="primary">gltC_3</name>
    <name evidence="7" type="ORF">NCTC1935_02562</name>
</gene>
<evidence type="ECO:0000256" key="4">
    <source>
        <dbReference type="ARBA" id="ARBA00023159"/>
    </source>
</evidence>
<dbReference type="SUPFAM" id="SSF53850">
    <property type="entry name" value="Periplasmic binding protein-like II"/>
    <property type="match status" value="1"/>
</dbReference>
<dbReference type="CDD" id="cd08436">
    <property type="entry name" value="PBP2_LTTR_like_3"/>
    <property type="match status" value="1"/>
</dbReference>
<dbReference type="Gene3D" id="3.40.190.290">
    <property type="match status" value="1"/>
</dbReference>
<dbReference type="GO" id="GO:0032993">
    <property type="term" value="C:protein-DNA complex"/>
    <property type="evidence" value="ECO:0007669"/>
    <property type="project" value="TreeGrafter"/>
</dbReference>
<dbReference type="EMBL" id="CAACYE010000005">
    <property type="protein sequence ID" value="VFA84733.1"/>
    <property type="molecule type" value="Genomic_DNA"/>
</dbReference>
<proteinExistence type="inferred from homology"/>
<dbReference type="PANTHER" id="PTHR30346">
    <property type="entry name" value="TRANSCRIPTIONAL DUAL REGULATOR HCAR-RELATED"/>
    <property type="match status" value="1"/>
</dbReference>
<evidence type="ECO:0000256" key="2">
    <source>
        <dbReference type="ARBA" id="ARBA00023015"/>
    </source>
</evidence>
<accession>A0A449GGG1</accession>
<feature type="domain" description="HTH lysR-type" evidence="6">
    <location>
        <begin position="1"/>
        <end position="58"/>
    </location>
</feature>
<evidence type="ECO:0000256" key="1">
    <source>
        <dbReference type="ARBA" id="ARBA00009437"/>
    </source>
</evidence>
<dbReference type="GO" id="GO:0003677">
    <property type="term" value="F:DNA binding"/>
    <property type="evidence" value="ECO:0007669"/>
    <property type="project" value="UniProtKB-KW"/>
</dbReference>
<evidence type="ECO:0000256" key="3">
    <source>
        <dbReference type="ARBA" id="ARBA00023125"/>
    </source>
</evidence>
<sequence>MELRHLHYFLAVAEEGNFTRAAERVHVAQSGISTHIKSLERELGQQLFVRKPRGVTLTAAGAALLPHAVQVLDAVAAGRASVEALSGLLTGHVAIGTITSISPRSIDLPELLASFHRRHPGVGISLVEDTAAILAHRVYDNDLDIAFTSLTDEPAAGMRSRPLRSERIVAALPPGDPLARRRRLPLSALSGRSLIALPEGSGLRRRLDQTLAREGVRAQVAFEASDPDVLVALAGKGLGLALVPESALVGDGRVVGVEVDGLPRGHLGMLWRDGRGGAPAARAFVEHIAQLVTPAGAG</sequence>
<dbReference type="PROSITE" id="PS50931">
    <property type="entry name" value="HTH_LYSR"/>
    <property type="match status" value="1"/>
</dbReference>